<dbReference type="InterPro" id="IPR036280">
    <property type="entry name" value="Multihaem_cyt_sf"/>
</dbReference>
<organism evidence="2">
    <name type="scientific">hydrothermal vent metagenome</name>
    <dbReference type="NCBI Taxonomy" id="652676"/>
    <lineage>
        <taxon>unclassified sequences</taxon>
        <taxon>metagenomes</taxon>
        <taxon>ecological metagenomes</taxon>
    </lineage>
</organism>
<evidence type="ECO:0000259" key="1">
    <source>
        <dbReference type="Pfam" id="PF09699"/>
    </source>
</evidence>
<protein>
    <submittedName>
        <fullName evidence="2">Cytochrome c family protein</fullName>
    </submittedName>
</protein>
<reference evidence="2" key="1">
    <citation type="submission" date="2018-06" db="EMBL/GenBank/DDBJ databases">
        <authorList>
            <person name="Zhirakovskaya E."/>
        </authorList>
    </citation>
    <scope>NUCLEOTIDE SEQUENCE</scope>
</reference>
<dbReference type="EMBL" id="UOFZ01000113">
    <property type="protein sequence ID" value="VAX13368.1"/>
    <property type="molecule type" value="Genomic_DNA"/>
</dbReference>
<gene>
    <name evidence="2" type="ORF">MNBD_GAMMA24-2105</name>
</gene>
<dbReference type="InterPro" id="IPR010177">
    <property type="entry name" value="Paired_CXXCH_1"/>
</dbReference>
<dbReference type="SUPFAM" id="SSF48695">
    <property type="entry name" value="Multiheme cytochromes"/>
    <property type="match status" value="1"/>
</dbReference>
<proteinExistence type="predicted"/>
<feature type="domain" description="Doubled CXXCH motif" evidence="1">
    <location>
        <begin position="248"/>
        <end position="280"/>
    </location>
</feature>
<evidence type="ECO:0000313" key="2">
    <source>
        <dbReference type="EMBL" id="VAX13368.1"/>
    </source>
</evidence>
<name>A0A3B1BPG1_9ZZZZ</name>
<dbReference type="NCBIfam" id="TIGR01905">
    <property type="entry name" value="paired_CXXCH_1"/>
    <property type="match status" value="1"/>
</dbReference>
<dbReference type="AlphaFoldDB" id="A0A3B1BPG1"/>
<accession>A0A3B1BPG1</accession>
<dbReference type="Pfam" id="PF09699">
    <property type="entry name" value="Paired_CXXCH_1"/>
    <property type="match status" value="1"/>
</dbReference>
<sequence>MNTHLSNRMNLLAGAVIALGALSINVANAGISVTKHNLGSTGTGTNTFDGTQAICVFCHTPHGADTSASVPLWNRVLSSSSSYTTYDSLGTTSLDGAVAPVGSVSIACLSCHDGTQAMNVMINAPGSGGYDPAGSALAGTWTGPAATATQVGSLNYATASIVNIGTDLSNDHPVGIQYGGGGATSADADGPFGGATADPDFIKPYKATINAKPVWWVDTSIGTTGIREKTDMQLYTRADLGATEPFVECASCHNPHTSDNPTFLRIANTGSAVCLACHTK</sequence>